<evidence type="ECO:0000313" key="4">
    <source>
        <dbReference type="Proteomes" id="UP000215635"/>
    </source>
</evidence>
<dbReference type="Gene3D" id="2.40.30.200">
    <property type="match status" value="1"/>
</dbReference>
<dbReference type="Gene3D" id="2.60.120.860">
    <property type="match status" value="1"/>
</dbReference>
<dbReference type="AlphaFoldDB" id="A0AAX0PYB1"/>
<dbReference type="Pfam" id="PF05709">
    <property type="entry name" value="Sipho_tail"/>
    <property type="match status" value="1"/>
</dbReference>
<feature type="domain" description="Siphovirus-type tail component RIFT-related" evidence="1">
    <location>
        <begin position="16"/>
        <end position="114"/>
    </location>
</feature>
<comment type="caution">
    <text evidence="3">The sequence shown here is derived from an EMBL/GenBank/DDBJ whole genome shotgun (WGS) entry which is preliminary data.</text>
</comment>
<sequence>MKITLDGIDISKLFYSVTNIKRNIGSNWVNTTSPRLQGVDYLYNALGSKTISFDYEINGTFFDEINAKKELLAKYLNVKEPVPLIFNDEPNKVWYVVPDGEQSFEQATGTITFLVPKGYAESVYTKVLNNDNSGGENGTIINNADNSVSVLINNNGTLPIFPTIKITPTAESGFFGIAGQNVLEIGNPDEADEKRKTKQTTIADFKTQSDFDTNFVDATDLTTSWETNIPPIPNNSKLKWKTDGIRMSTFSQAATWNAGIQRYDVPKDSTHQYPVNWHAQFNTFFIQSNARQAGRFQLYFCDENKQPLAMFEIFKGGAGQNAELIFWLIGGDNKMHKFGGDKPFNASTGKAPGGVTSLFDAAHGGQAIIKQGNKISFYWKGVAYSYLMGNAGSSTKLAYVYVVEASRQNYPVINDMSLKSFKLTNLNDGYMVNVVNKYQPNDEIIVNMDAKKIIVNGQGANSDYITGSDFFSIPAGQSQKIDIVYSSFTTSPPKIEFSWKERIL</sequence>
<dbReference type="InterPro" id="IPR054738">
    <property type="entry name" value="Siphovirus-type_tail_C"/>
</dbReference>
<dbReference type="EMBL" id="NCWV01000028">
    <property type="protein sequence ID" value="PAK87888.1"/>
    <property type="molecule type" value="Genomic_DNA"/>
</dbReference>
<dbReference type="InterPro" id="IPR006520">
    <property type="entry name" value="Dit_BPSPP_N"/>
</dbReference>
<dbReference type="Proteomes" id="UP000215635">
    <property type="component" value="Unassembled WGS sequence"/>
</dbReference>
<evidence type="ECO:0000313" key="3">
    <source>
        <dbReference type="EMBL" id="PAK87888.1"/>
    </source>
</evidence>
<evidence type="ECO:0000259" key="2">
    <source>
        <dbReference type="Pfam" id="PF22768"/>
    </source>
</evidence>
<dbReference type="Pfam" id="PF22768">
    <property type="entry name" value="SPP1_Dit"/>
    <property type="match status" value="1"/>
</dbReference>
<dbReference type="InterPro" id="IPR008841">
    <property type="entry name" value="Siphovirus-type_tail_N"/>
</dbReference>
<name>A0AAX0PYB1_9LACT</name>
<evidence type="ECO:0000259" key="1">
    <source>
        <dbReference type="Pfam" id="PF05709"/>
    </source>
</evidence>
<organism evidence="3 4">
    <name type="scientific">Lactococcus lactis</name>
    <dbReference type="NCBI Taxonomy" id="1358"/>
    <lineage>
        <taxon>Bacteria</taxon>
        <taxon>Bacillati</taxon>
        <taxon>Bacillota</taxon>
        <taxon>Bacilli</taxon>
        <taxon>Lactobacillales</taxon>
        <taxon>Streptococcaceae</taxon>
        <taxon>Lactococcus</taxon>
    </lineage>
</organism>
<accession>A0AAX0PYB1</accession>
<protein>
    <submittedName>
        <fullName evidence="3">Phage tail protein</fullName>
    </submittedName>
</protein>
<reference evidence="3 4" key="1">
    <citation type="submission" date="2017-04" db="EMBL/GenBank/DDBJ databases">
        <title>Kefir bacterial isolates.</title>
        <authorList>
            <person name="Kim Y."/>
            <person name="Blasche S."/>
            <person name="Patil K.R."/>
        </authorList>
    </citation>
    <scope>NUCLEOTIDE SEQUENCE [LARGE SCALE GENOMIC DNA]</scope>
    <source>
        <strain evidence="3 4">OG2</strain>
    </source>
</reference>
<dbReference type="NCBIfam" id="TIGR01633">
    <property type="entry name" value="phi3626_gp14_N"/>
    <property type="match status" value="1"/>
</dbReference>
<proteinExistence type="predicted"/>
<gene>
    <name evidence="3" type="ORF">B8W88_12390</name>
</gene>
<feature type="domain" description="Siphovirus-type tail component C-terminal" evidence="2">
    <location>
        <begin position="417"/>
        <end position="479"/>
    </location>
</feature>